<dbReference type="EMBL" id="ML978126">
    <property type="protein sequence ID" value="KAF2098710.1"/>
    <property type="molecule type" value="Genomic_DNA"/>
</dbReference>
<accession>A0A9P4M6B0</accession>
<gene>
    <name evidence="19" type="ORF">NA57DRAFT_39323</name>
</gene>
<dbReference type="GO" id="GO:0020037">
    <property type="term" value="F:heme binding"/>
    <property type="evidence" value="ECO:0007669"/>
    <property type="project" value="InterPro"/>
</dbReference>
<keyword evidence="5 16" id="KW-0349">Heme</keyword>
<sequence length="429" mass="49558">MPRIQIIELTGEAQENSEKAPKPKHISEQPFTWTNWHQHFHWPYMIQLVFIPLAAFIFAFRVPLQRNTAIFSAVYYYITGSAITSGYHRLWSHRAFRATFPLKVYLAAFGAGAIQGSIKYFATDHRCHHRWTDTDNDPYGVHKGIFHAHILWLILKQPRRKCRVEIQDLTNDSVVAFQHEHYIPIALFMGWVLPTLVCGFGWNDWYGGFVYAAVLRTFVVNQATFCVNSLAHYLGDQPFDDRRTARDHLLTALLTMGEGYHNFHHEFPSDYRNGIEWYQYDTTKWMIWAWKWVGLASDLKTFRWNEIEKGRNQQSRKRLDREGEKLDWGPAICDLPVMEWDEYQARVKSGTKLIAIEGVIHDVSDFVQEHPGGLPMIVSQIGMDGTASFNGGVYQHSNAARNLLATKRIAVLRGGCEVETLKISRIAGR</sequence>
<evidence type="ECO:0000256" key="8">
    <source>
        <dbReference type="ARBA" id="ARBA00022832"/>
    </source>
</evidence>
<feature type="transmembrane region" description="Helical" evidence="17">
    <location>
        <begin position="42"/>
        <end position="62"/>
    </location>
</feature>
<dbReference type="SUPFAM" id="SSF55856">
    <property type="entry name" value="Cytochrome b5-like heme/steroid binding domain"/>
    <property type="match status" value="1"/>
</dbReference>
<evidence type="ECO:0000256" key="3">
    <source>
        <dbReference type="ARBA" id="ARBA00022448"/>
    </source>
</evidence>
<evidence type="ECO:0000313" key="20">
    <source>
        <dbReference type="Proteomes" id="UP000799772"/>
    </source>
</evidence>
<dbReference type="FunFam" id="3.10.120.10:FF:000004">
    <property type="entry name" value="Acyl-CoA desaturase"/>
    <property type="match status" value="1"/>
</dbReference>
<feature type="transmembrane region" description="Helical" evidence="17">
    <location>
        <begin position="74"/>
        <end position="92"/>
    </location>
</feature>
<comment type="caution">
    <text evidence="19">The sequence shown here is derived from an EMBL/GenBank/DDBJ whole genome shotgun (WGS) entry which is preliminary data.</text>
</comment>
<evidence type="ECO:0000256" key="14">
    <source>
        <dbReference type="ARBA" id="ARBA00023136"/>
    </source>
</evidence>
<keyword evidence="20" id="KW-1185">Reference proteome</keyword>
<dbReference type="InterPro" id="IPR001522">
    <property type="entry name" value="FADS-1_CS"/>
</dbReference>
<keyword evidence="9 16" id="KW-0249">Electron transport</keyword>
<keyword evidence="10 17" id="KW-1133">Transmembrane helix</keyword>
<comment type="similarity">
    <text evidence="2 16">Belongs to the fatty acid desaturase type 1 family.</text>
</comment>
<dbReference type="GO" id="GO:0005506">
    <property type="term" value="F:iron ion binding"/>
    <property type="evidence" value="ECO:0007669"/>
    <property type="project" value="TreeGrafter"/>
</dbReference>
<dbReference type="Pfam" id="PF00487">
    <property type="entry name" value="FA_desaturase"/>
    <property type="match status" value="1"/>
</dbReference>
<evidence type="ECO:0000256" key="13">
    <source>
        <dbReference type="ARBA" id="ARBA00023098"/>
    </source>
</evidence>
<evidence type="ECO:0000259" key="18">
    <source>
        <dbReference type="PROSITE" id="PS50255"/>
    </source>
</evidence>
<dbReference type="Gene3D" id="3.10.120.10">
    <property type="entry name" value="Cytochrome b5-like heme/steroid binding domain"/>
    <property type="match status" value="1"/>
</dbReference>
<dbReference type="AlphaFoldDB" id="A0A9P4M6B0"/>
<dbReference type="GO" id="GO:0005789">
    <property type="term" value="C:endoplasmic reticulum membrane"/>
    <property type="evidence" value="ECO:0007669"/>
    <property type="project" value="TreeGrafter"/>
</dbReference>
<dbReference type="OrthoDB" id="10260134at2759"/>
<keyword evidence="3 16" id="KW-0813">Transport</keyword>
<keyword evidence="4 16" id="KW-0444">Lipid biosynthesis</keyword>
<feature type="domain" description="Cytochrome b5 heme-binding" evidence="18">
    <location>
        <begin position="335"/>
        <end position="413"/>
    </location>
</feature>
<name>A0A9P4M6B0_9PEZI</name>
<dbReference type="CDD" id="cd03505">
    <property type="entry name" value="Delta9-FADS-like"/>
    <property type="match status" value="1"/>
</dbReference>
<dbReference type="InterPro" id="IPR018506">
    <property type="entry name" value="Cyt_B5_heme-BS"/>
</dbReference>
<dbReference type="InterPro" id="IPR005804">
    <property type="entry name" value="FA_desaturase_dom"/>
</dbReference>
<keyword evidence="15 16" id="KW-0275">Fatty acid biosynthesis</keyword>
<proteinExistence type="inferred from homology"/>
<organism evidence="19 20">
    <name type="scientific">Rhizodiscina lignyota</name>
    <dbReference type="NCBI Taxonomy" id="1504668"/>
    <lineage>
        <taxon>Eukaryota</taxon>
        <taxon>Fungi</taxon>
        <taxon>Dikarya</taxon>
        <taxon>Ascomycota</taxon>
        <taxon>Pezizomycotina</taxon>
        <taxon>Dothideomycetes</taxon>
        <taxon>Pleosporomycetidae</taxon>
        <taxon>Aulographales</taxon>
        <taxon>Rhizodiscinaceae</taxon>
        <taxon>Rhizodiscina</taxon>
    </lineage>
</organism>
<evidence type="ECO:0000256" key="1">
    <source>
        <dbReference type="ARBA" id="ARBA00004141"/>
    </source>
</evidence>
<evidence type="ECO:0000256" key="2">
    <source>
        <dbReference type="ARBA" id="ARBA00009295"/>
    </source>
</evidence>
<dbReference type="InterPro" id="IPR036400">
    <property type="entry name" value="Cyt_B5-like_heme/steroid_sf"/>
</dbReference>
<dbReference type="SMART" id="SM01117">
    <property type="entry name" value="Cyt-b5"/>
    <property type="match status" value="1"/>
</dbReference>
<evidence type="ECO:0000256" key="9">
    <source>
        <dbReference type="ARBA" id="ARBA00022982"/>
    </source>
</evidence>
<dbReference type="PROSITE" id="PS00476">
    <property type="entry name" value="FATTY_ACID_DESATUR_1"/>
    <property type="match status" value="1"/>
</dbReference>
<dbReference type="PROSITE" id="PS00191">
    <property type="entry name" value="CYTOCHROME_B5_1"/>
    <property type="match status" value="1"/>
</dbReference>
<evidence type="ECO:0000256" key="5">
    <source>
        <dbReference type="ARBA" id="ARBA00022617"/>
    </source>
</evidence>
<evidence type="ECO:0000313" key="19">
    <source>
        <dbReference type="EMBL" id="KAF2098710.1"/>
    </source>
</evidence>
<dbReference type="PANTHER" id="PTHR11351">
    <property type="entry name" value="ACYL-COA DESATURASE"/>
    <property type="match status" value="1"/>
</dbReference>
<keyword evidence="8 16" id="KW-0276">Fatty acid metabolism</keyword>
<evidence type="ECO:0000256" key="17">
    <source>
        <dbReference type="SAM" id="Phobius"/>
    </source>
</evidence>
<dbReference type="PROSITE" id="PS50255">
    <property type="entry name" value="CYTOCHROME_B5_2"/>
    <property type="match status" value="1"/>
</dbReference>
<evidence type="ECO:0000256" key="12">
    <source>
        <dbReference type="ARBA" id="ARBA00023004"/>
    </source>
</evidence>
<dbReference type="PRINTS" id="PR00075">
    <property type="entry name" value="FACDDSATRASE"/>
</dbReference>
<comment type="subcellular location">
    <subcellularLocation>
        <location evidence="1">Membrane</location>
        <topology evidence="1">Multi-pass membrane protein</topology>
    </subcellularLocation>
</comment>
<keyword evidence="12 16" id="KW-0408">Iron</keyword>
<comment type="cofactor">
    <cofactor evidence="16">
        <name>Fe(2+)</name>
        <dbReference type="ChEBI" id="CHEBI:29033"/>
    </cofactor>
    <text evidence="16">Expected to bind 2 Fe(2+) ions per subunit.</text>
</comment>
<dbReference type="EC" id="1.14.19.1" evidence="16"/>
<dbReference type="InterPro" id="IPR001199">
    <property type="entry name" value="Cyt_B5-like_heme/steroid-bd"/>
</dbReference>
<dbReference type="InterPro" id="IPR015876">
    <property type="entry name" value="Acyl-CoA_DS"/>
</dbReference>
<evidence type="ECO:0000256" key="6">
    <source>
        <dbReference type="ARBA" id="ARBA00022692"/>
    </source>
</evidence>
<keyword evidence="11 16" id="KW-0560">Oxidoreductase</keyword>
<keyword evidence="13 16" id="KW-0443">Lipid metabolism</keyword>
<comment type="function">
    <text evidence="16">Stearoyl-CoA desaturase that utilizes O(2) and electrons from reduced cytochrome b5 to introduce the first double bond into saturated fatty acyl-CoA substrates.</text>
</comment>
<evidence type="ECO:0000256" key="16">
    <source>
        <dbReference type="PIRNR" id="PIRNR000345"/>
    </source>
</evidence>
<evidence type="ECO:0000256" key="11">
    <source>
        <dbReference type="ARBA" id="ARBA00023002"/>
    </source>
</evidence>
<evidence type="ECO:0000256" key="15">
    <source>
        <dbReference type="ARBA" id="ARBA00023160"/>
    </source>
</evidence>
<evidence type="ECO:0000256" key="7">
    <source>
        <dbReference type="ARBA" id="ARBA00022723"/>
    </source>
</evidence>
<keyword evidence="6 17" id="KW-0812">Transmembrane</keyword>
<protein>
    <recommendedName>
        <fullName evidence="16">Acyl-CoA desaturase</fullName>
        <ecNumber evidence="16">1.14.19.1</ecNumber>
    </recommendedName>
</protein>
<dbReference type="InterPro" id="IPR009160">
    <property type="entry name" value="Acyl-CoA_deSatase_haem/ster-bd"/>
</dbReference>
<dbReference type="PANTHER" id="PTHR11351:SF31">
    <property type="entry name" value="DESATURASE 1, ISOFORM A-RELATED"/>
    <property type="match status" value="1"/>
</dbReference>
<reference evidence="19" key="1">
    <citation type="journal article" date="2020" name="Stud. Mycol.">
        <title>101 Dothideomycetes genomes: a test case for predicting lifestyles and emergence of pathogens.</title>
        <authorList>
            <person name="Haridas S."/>
            <person name="Albert R."/>
            <person name="Binder M."/>
            <person name="Bloem J."/>
            <person name="Labutti K."/>
            <person name="Salamov A."/>
            <person name="Andreopoulos B."/>
            <person name="Baker S."/>
            <person name="Barry K."/>
            <person name="Bills G."/>
            <person name="Bluhm B."/>
            <person name="Cannon C."/>
            <person name="Castanera R."/>
            <person name="Culley D."/>
            <person name="Daum C."/>
            <person name="Ezra D."/>
            <person name="Gonzalez J."/>
            <person name="Henrissat B."/>
            <person name="Kuo A."/>
            <person name="Liang C."/>
            <person name="Lipzen A."/>
            <person name="Lutzoni F."/>
            <person name="Magnuson J."/>
            <person name="Mondo S."/>
            <person name="Nolan M."/>
            <person name="Ohm R."/>
            <person name="Pangilinan J."/>
            <person name="Park H.-J."/>
            <person name="Ramirez L."/>
            <person name="Alfaro M."/>
            <person name="Sun H."/>
            <person name="Tritt A."/>
            <person name="Yoshinaga Y."/>
            <person name="Zwiers L.-H."/>
            <person name="Turgeon B."/>
            <person name="Goodwin S."/>
            <person name="Spatafora J."/>
            <person name="Crous P."/>
            <person name="Grigoriev I."/>
        </authorList>
    </citation>
    <scope>NUCLEOTIDE SEQUENCE</scope>
    <source>
        <strain evidence="19">CBS 133067</strain>
    </source>
</reference>
<keyword evidence="7 16" id="KW-0479">Metal-binding</keyword>
<evidence type="ECO:0000256" key="10">
    <source>
        <dbReference type="ARBA" id="ARBA00022989"/>
    </source>
</evidence>
<evidence type="ECO:0000256" key="4">
    <source>
        <dbReference type="ARBA" id="ARBA00022516"/>
    </source>
</evidence>
<dbReference type="GO" id="GO:0004768">
    <property type="term" value="F:stearoyl-CoA 9-desaturase activity"/>
    <property type="evidence" value="ECO:0007669"/>
    <property type="project" value="UniProtKB-UniRule"/>
</dbReference>
<comment type="catalytic activity">
    <reaction evidence="16">
        <text>octadecanoyl-CoA + 2 Fe(II)-[cytochrome b5] + O2 + 2 H(+) = (9Z)-octadecenoyl-CoA + 2 Fe(III)-[cytochrome b5] + 2 H2O</text>
        <dbReference type="Rhea" id="RHEA:19721"/>
        <dbReference type="Rhea" id="RHEA-COMP:10438"/>
        <dbReference type="Rhea" id="RHEA-COMP:10439"/>
        <dbReference type="ChEBI" id="CHEBI:15377"/>
        <dbReference type="ChEBI" id="CHEBI:15378"/>
        <dbReference type="ChEBI" id="CHEBI:15379"/>
        <dbReference type="ChEBI" id="CHEBI:29033"/>
        <dbReference type="ChEBI" id="CHEBI:29034"/>
        <dbReference type="ChEBI" id="CHEBI:57387"/>
        <dbReference type="ChEBI" id="CHEBI:57394"/>
        <dbReference type="EC" id="1.14.19.1"/>
    </reaction>
</comment>
<dbReference type="PIRSF" id="PIRSF000345">
    <property type="entry name" value="OLE1"/>
    <property type="match status" value="1"/>
</dbReference>
<dbReference type="GO" id="GO:0006636">
    <property type="term" value="P:unsaturated fatty acid biosynthetic process"/>
    <property type="evidence" value="ECO:0007669"/>
    <property type="project" value="UniProtKB-UniRule"/>
</dbReference>
<keyword evidence="14 17" id="KW-0472">Membrane</keyword>
<dbReference type="Pfam" id="PF00173">
    <property type="entry name" value="Cyt-b5"/>
    <property type="match status" value="1"/>
</dbReference>
<dbReference type="Proteomes" id="UP000799772">
    <property type="component" value="Unassembled WGS sequence"/>
</dbReference>